<evidence type="ECO:0000256" key="5">
    <source>
        <dbReference type="SAM" id="Phobius"/>
    </source>
</evidence>
<feature type="transmembrane region" description="Helical" evidence="5">
    <location>
        <begin position="20"/>
        <end position="42"/>
    </location>
</feature>
<keyword evidence="4 5" id="KW-0472">Membrane</keyword>
<feature type="domain" description="Translocation and assembly module TamB C-terminal" evidence="6">
    <location>
        <begin position="1086"/>
        <end position="1431"/>
    </location>
</feature>
<name>A0A369VUF6_9SPHN</name>
<keyword evidence="3 5" id="KW-1133">Transmembrane helix</keyword>
<comment type="subcellular location">
    <subcellularLocation>
        <location evidence="1">Membrane</location>
        <topology evidence="1">Single-pass membrane protein</topology>
    </subcellularLocation>
</comment>
<dbReference type="GO" id="GO:0097347">
    <property type="term" value="C:TAM protein secretion complex"/>
    <property type="evidence" value="ECO:0007669"/>
    <property type="project" value="TreeGrafter"/>
</dbReference>
<organism evidence="7 8">
    <name type="scientific">Sphingomonas aracearum</name>
    <dbReference type="NCBI Taxonomy" id="2283317"/>
    <lineage>
        <taxon>Bacteria</taxon>
        <taxon>Pseudomonadati</taxon>
        <taxon>Pseudomonadota</taxon>
        <taxon>Alphaproteobacteria</taxon>
        <taxon>Sphingomonadales</taxon>
        <taxon>Sphingomonadaceae</taxon>
        <taxon>Sphingomonas</taxon>
    </lineage>
</organism>
<proteinExistence type="predicted"/>
<evidence type="ECO:0000256" key="4">
    <source>
        <dbReference type="ARBA" id="ARBA00023136"/>
    </source>
</evidence>
<dbReference type="EMBL" id="QQNB01000002">
    <property type="protein sequence ID" value="RDE05285.1"/>
    <property type="molecule type" value="Genomic_DNA"/>
</dbReference>
<sequence length="1431" mass="149881">MATAPETVIVVDRRPLWQRILKWIAIALAAILLLLVLLVLGINTSPGRRVIANYLSGYTLANGLNVKVGRIDGSIYGAMVLRDVRVQDSKGTFLTSPQLNVDWRPFAFARSHVDVRSVTSRLITYQRNPVLKPSTEPTDPNAPTLPDLDIDVNRLAVDRLVIGKAVTGQAHVLKVASAVHIADRRAQVTGNVDALRSAGIAGGDSLVLKVDAVPDDNKLDIDARLRAPKDGVVAGMASLTQPLEATVAGRGSWKAWTGRANALVGGQSFADLSIQANNGRFQVRGPTRPSLFMDARAISPAAPSTPAKVAARPGGNRAQAPTAANPIAALTAPALDVTLDVTLGERRADAKFGLRSDALAVDGQGLIDLAQSRFGNFRVAARLLTPGAILPNLNGRNVAANVILDGAFATPTVNYTVRADSLGFNETRVEGLFATGIAKVDADHIRVPVQARARRVLGLNQAVGGLLENVAIGGDIAINGDQILSDNLRVRSRNIDATAIVVADLSSGRYTGAINGRVNNYRVESIGIVSVETNMKLVTAPQGGFGITGRVVARTQQIFNAGARNFLGGNAYVRTDVGYSPEGVVTFANLRMTAPQFRITRGSGRYDPRGGILVNADAFSTQYGPLSARVTGTVTSPVVLLRAARPGVGIGLVNLEARVRGSNGAYAVTASGGTTYGPFNADVLVQPSPRLTVDIRRAVFAGVNFNGRVQQTPAGPFAGRVAFNGSGISGAATLASQGGVQRADVAARANNATIPGTVDFTIGRAIIDASVVLYAKGPQVVADAQLADMRYGAMVLQSARAKVNYRNGSGTAQAVATGSNGVPFNIAVNSQLRPDLWLVAAQGRANGIGFRTAGPARIKPLTPGYQLLPTRLDFDQGSIRLAGTYRNGITAQARLDRLDLSVANALVPGLGLGGNATGSMDFRQTGNAFPTALANVQVTGFTRSSLAAVSEPVDIVFQGRLQPTGGDARALIKRGGGTVGRMVASLQPVASGGSWVSRLMAAPLSGGLRYSGPAGVLFSLAALPDQQLTGPIAVGVDFSGRLQQPSFNGIIRADNLTYENETYGTRLTNMRIGGRFDASRFELTQLQAKAGDGTVQASGTVGLASAEGFPMNIQARLDNARLARSDALGATATGTLQVTNGRDGGLIRGDLTIPEARYQIIRQGQADVPELTGIRRKSQLVKRPTDRPAAKPAGLFKLDIRIRAENQLFVSGMGLESEWRADMRVGGTSAAPQVNGGIDVVRGTFSFSGKRFELDSGTVRFQGGALTDPTINISASTETDGITVTINITGTGQNPRVAFTSSPALPQDEVLSRLLFGSSPENLSATEALQLASALNSLRGSGGGLNPLGKLRSATGFDRLRVLGGDESTGRGTALAAGKYLTDDIYIEIITDARGFTATQLQIALTRALSLLSSTGSFGGSNVGFRYQRNF</sequence>
<dbReference type="OrthoDB" id="7784409at2"/>
<evidence type="ECO:0000313" key="7">
    <source>
        <dbReference type="EMBL" id="RDE05285.1"/>
    </source>
</evidence>
<keyword evidence="8" id="KW-1185">Reference proteome</keyword>
<dbReference type="GO" id="GO:0009306">
    <property type="term" value="P:protein secretion"/>
    <property type="evidence" value="ECO:0007669"/>
    <property type="project" value="InterPro"/>
</dbReference>
<dbReference type="PANTHER" id="PTHR36985">
    <property type="entry name" value="TRANSLOCATION AND ASSEMBLY MODULE SUBUNIT TAMB"/>
    <property type="match status" value="1"/>
</dbReference>
<dbReference type="InterPro" id="IPR007452">
    <property type="entry name" value="TamB_C"/>
</dbReference>
<comment type="caution">
    <text evidence="7">The sequence shown here is derived from an EMBL/GenBank/DDBJ whole genome shotgun (WGS) entry which is preliminary data.</text>
</comment>
<dbReference type="Pfam" id="PF04357">
    <property type="entry name" value="TamB"/>
    <property type="match status" value="1"/>
</dbReference>
<evidence type="ECO:0000256" key="1">
    <source>
        <dbReference type="ARBA" id="ARBA00004167"/>
    </source>
</evidence>
<keyword evidence="2 5" id="KW-0812">Transmembrane</keyword>
<evidence type="ECO:0000256" key="3">
    <source>
        <dbReference type="ARBA" id="ARBA00022989"/>
    </source>
</evidence>
<dbReference type="RefSeq" id="WP_114687356.1">
    <property type="nucleotide sequence ID" value="NZ_QQNB01000002.1"/>
</dbReference>
<evidence type="ECO:0000256" key="2">
    <source>
        <dbReference type="ARBA" id="ARBA00022692"/>
    </source>
</evidence>
<accession>A0A369VUF6</accession>
<evidence type="ECO:0000259" key="6">
    <source>
        <dbReference type="Pfam" id="PF04357"/>
    </source>
</evidence>
<evidence type="ECO:0000313" key="8">
    <source>
        <dbReference type="Proteomes" id="UP000253918"/>
    </source>
</evidence>
<dbReference type="PANTHER" id="PTHR36985:SF1">
    <property type="entry name" value="TRANSLOCATION AND ASSEMBLY MODULE SUBUNIT TAMB"/>
    <property type="match status" value="1"/>
</dbReference>
<reference evidence="7 8" key="1">
    <citation type="submission" date="2018-07" db="EMBL/GenBank/DDBJ databases">
        <title>a novel species of Sphingomonas isolated from the rhizosphere soil of Araceae plant.</title>
        <authorList>
            <person name="Zhiyong W."/>
            <person name="Qinglan Z."/>
            <person name="Zhiwei F."/>
            <person name="Ding X."/>
            <person name="Gejiao W."/>
            <person name="Shixue Z."/>
        </authorList>
    </citation>
    <scope>NUCLEOTIDE SEQUENCE [LARGE SCALE GENOMIC DNA]</scope>
    <source>
        <strain evidence="7 8">WZY 27</strain>
    </source>
</reference>
<gene>
    <name evidence="7" type="ORF">DVW87_08430</name>
</gene>
<dbReference type="Proteomes" id="UP000253918">
    <property type="component" value="Unassembled WGS sequence"/>
</dbReference>
<dbReference type="GO" id="GO:0005886">
    <property type="term" value="C:plasma membrane"/>
    <property type="evidence" value="ECO:0007669"/>
    <property type="project" value="InterPro"/>
</dbReference>
<protein>
    <recommendedName>
        <fullName evidence="6">Translocation and assembly module TamB C-terminal domain-containing protein</fullName>
    </recommendedName>
</protein>